<dbReference type="KEGG" id="kge:TQ33_0550"/>
<dbReference type="Pfam" id="PF05088">
    <property type="entry name" value="Bac_GDH_CD"/>
    <property type="match status" value="1"/>
</dbReference>
<dbReference type="InterPro" id="IPR049059">
    <property type="entry name" value="NAD_Glu_DH_HM1"/>
</dbReference>
<dbReference type="PANTHER" id="PTHR43403:SF1">
    <property type="entry name" value="NAD-SPECIFIC GLUTAMATE DEHYDROGENASE"/>
    <property type="match status" value="1"/>
</dbReference>
<dbReference type="InterPro" id="IPR046346">
    <property type="entry name" value="Aminoacid_DH-like_N_sf"/>
</dbReference>
<dbReference type="Pfam" id="PF21076">
    <property type="entry name" value="GDH_ACT2"/>
    <property type="match status" value="1"/>
</dbReference>
<dbReference type="InterPro" id="IPR036291">
    <property type="entry name" value="NAD(P)-bd_dom_sf"/>
</dbReference>
<keyword evidence="1" id="KW-0560">Oxidoreductase</keyword>
<dbReference type="PATRIC" id="fig|914150.5.peg.560"/>
<evidence type="ECO:0000313" key="8">
    <source>
        <dbReference type="Proteomes" id="UP000034071"/>
    </source>
</evidence>
<name>A0A0F6RBW9_9GAMM</name>
<dbReference type="Proteomes" id="UP000034071">
    <property type="component" value="Chromosome"/>
</dbReference>
<dbReference type="EMBL" id="CP010975">
    <property type="protein sequence ID" value="AKE51531.1"/>
    <property type="molecule type" value="Genomic_DNA"/>
</dbReference>
<keyword evidence="8" id="KW-1185">Reference proteome</keyword>
<organism evidence="7 8">
    <name type="scientific">Kangiella geojedonensis</name>
    <dbReference type="NCBI Taxonomy" id="914150"/>
    <lineage>
        <taxon>Bacteria</taxon>
        <taxon>Pseudomonadati</taxon>
        <taxon>Pseudomonadota</taxon>
        <taxon>Gammaproteobacteria</taxon>
        <taxon>Kangiellales</taxon>
        <taxon>Kangiellaceae</taxon>
        <taxon>Kangiella</taxon>
    </lineage>
</organism>
<feature type="domain" description="NAD-glutamate dehydrogenase ACT2" evidence="5">
    <location>
        <begin position="407"/>
        <end position="497"/>
    </location>
</feature>
<evidence type="ECO:0000313" key="7">
    <source>
        <dbReference type="EMBL" id="AKE51531.1"/>
    </source>
</evidence>
<dbReference type="InterPro" id="IPR049064">
    <property type="entry name" value="NAD_Glu_DH_ACT3"/>
</dbReference>
<evidence type="ECO:0000259" key="4">
    <source>
        <dbReference type="Pfam" id="PF21075"/>
    </source>
</evidence>
<sequence>MASVSNTSKLLENVQQICDQKFSKKQAELVKQFSQLIYSSVSEYEFSERTAEEYFDSISSLWGFIQDFDGSSKVRVFNPDLKKDGWESRNTIIQINHKDIPFLVDSIRMELNRHGVDVLLHIHVPMYIKRTKTGKVSQLDVSYDKGTKEGENIETPMYLEVDRMIDPEFMKLLEEDLVRILRDVRSAVADWKPMREKMNSIVSELESSPPPMRQDRIQEAVDFLRWVKENHFVFMGARTYDLKDEGDDLYLRSVKGSGLGILADERKYSEYQLSRSPKGAQKLALSTDHILVLTKTSTLSTVHRSSHVDYIGVKRFSEKGEVIGEHRFFGLFTSAAYNMDPQLIPVLRKKINNVLTESKLKPGGHDYKALKNILETYPRDELFQIPTLKLLDVVMGILHIQERRQVRAFVRRDPFGRYFSVLTFVPRDTYNTRIRLKMTNILSETFDSKGEIEFTTYFSESNLVRTHFRVPVENTETIEYDIEQLETELAKSALSWEEVLSDEINKAFDGEEAAVLLKKYRQAFPPSFQNQQSVDSAMIDIKNIENLSDDWPLGMFLYRSGDGESLRFKLYHKDTPLPLSAVMPMLENMGLTVIDETPYEVSSEFLGDYRILDFDVQYTESDIDVETIRDKFHKAFGKAWYKQAENDGFNRLIMAAGLDWRQVAILRAYAKYMWQINFTFSQVYIEQTLSQYPEIATGLVELFELKFNPHEEFSQRKYALKKSQLLKDVQDVESLDQDKIINKYIELIEATLRTNFFQADENGKDKPYISFKLNPSIITEMPKPVLMYEIFVYSPRVEGVHLRGGKVARGGLRWSDRREDFRTEILGLVKAQQVKNSVIVPVGAKGGFVCKQLPSSGGREAFFAEGVECYKTFIRALLDITDNYVNDKLVHPRDVVVHDEPDAYLVVAADKGTATFSDIANGISEEYGHWLGDAFASGGSNGYDHKAMGITAKGAWESVKQHFREMGVDCQNEDFTVVACGDMSGDVFGNGMLLSKHIRLQVAFNHMHIFVDPNPDAAESYKERERLFNLPRSGWNDYNSKLISKGGGIFERSAKKIELTPEIQEMLGVKAKSLAPNEFINAALKMKADLFWNGGIGTYVKSSKETHQQVGDRANDNLRVDGKDMQVKVIGEGGNLGCTQLGRIEYMQHGGRANADFIDNAGGVNCSDNEVNIKILLNGVVSDGGLTVKRRNNLLARMTDEVSDIVIQDNYRQTQSISITESRAPSMVKEHMRFIHGLEKTVGLDRSLEFLPSDEELLEREANGRGLTRAELAVLLAYGKIELKDSLCIPEVTENSYFESYLLEYFPKPLRKNYVDNMKKHPLKDEIIAMCLANEMVNLMGTNFAFRVIDEVGANIGEVAQCYVMAKETFNLTGLCESIEALDNKVPAEVQTKMMFQARRIVRRATRWFVRNRSKDQTIEEVISFFKKGVSELQKNVHKTLEAKEAQGIEKEIKSLVEQGVPEKLARQVGYLSTMFSSMDIVELSTQYKLPILTVAEVYYKLGAQIDLHWFLNQIIAQPVSNHWQAFARAAFREELDYQQRNLIEAVLPLTAKYKSPETRIKHFLADHDDLLSRWSEMVSDFKQSNTHEFAKFSVALRELQILVQRSHRLIK</sequence>
<dbReference type="OrthoDB" id="9758052at2"/>
<reference evidence="7 8" key="1">
    <citation type="submission" date="2015-02" db="EMBL/GenBank/DDBJ databases">
        <title>Complete genome sequence of Kangiella geojedonensis strain YCS-5T.</title>
        <authorList>
            <person name="Kim K.M."/>
        </authorList>
    </citation>
    <scope>NUCLEOTIDE SEQUENCE [LARGE SCALE GENOMIC DNA]</scope>
    <source>
        <strain evidence="7 8">YCS-5</strain>
    </source>
</reference>
<evidence type="ECO:0000259" key="6">
    <source>
        <dbReference type="Pfam" id="PF21077"/>
    </source>
</evidence>
<evidence type="ECO:0000256" key="1">
    <source>
        <dbReference type="ARBA" id="ARBA00023002"/>
    </source>
</evidence>
<dbReference type="SUPFAM" id="SSF53223">
    <property type="entry name" value="Aminoacid dehydrogenase-like, N-terminal domain"/>
    <property type="match status" value="1"/>
</dbReference>
<feature type="domain" description="NAD-glutamate dehydrogenase N-terminal ACT1" evidence="4">
    <location>
        <begin position="33"/>
        <end position="177"/>
    </location>
</feature>
<dbReference type="Pfam" id="PF21079">
    <property type="entry name" value="GDH_HM2"/>
    <property type="match status" value="1"/>
</dbReference>
<dbReference type="Pfam" id="PF21073">
    <property type="entry name" value="GDH_HM1"/>
    <property type="match status" value="1"/>
</dbReference>
<protein>
    <submittedName>
        <fullName evidence="7">NAD-glutamate dehydrogenase</fullName>
    </submittedName>
</protein>
<accession>A0A0F6RBW9</accession>
<dbReference type="GO" id="GO:0004352">
    <property type="term" value="F:glutamate dehydrogenase (NAD+) activity"/>
    <property type="evidence" value="ECO:0007669"/>
    <property type="project" value="InterPro"/>
</dbReference>
<dbReference type="STRING" id="914150.TQ33_0550"/>
<gene>
    <name evidence="7" type="ORF">TQ33_0550</name>
</gene>
<feature type="domain" description="NAD-glutamate dehydrogenase catalytic" evidence="2">
    <location>
        <begin position="725"/>
        <end position="1219"/>
    </location>
</feature>
<dbReference type="InterPro" id="IPR049062">
    <property type="entry name" value="NAD_Glu_DH_ACT2"/>
</dbReference>
<dbReference type="PIRSF" id="PIRSF036761">
    <property type="entry name" value="GDH_Mll4104"/>
    <property type="match status" value="1"/>
</dbReference>
<feature type="domain" description="NAD-glutamate dehydrogenase ACT3" evidence="6">
    <location>
        <begin position="553"/>
        <end position="627"/>
    </location>
</feature>
<dbReference type="GO" id="GO:0006538">
    <property type="term" value="P:L-glutamate catabolic process"/>
    <property type="evidence" value="ECO:0007669"/>
    <property type="project" value="InterPro"/>
</dbReference>
<dbReference type="InterPro" id="IPR049058">
    <property type="entry name" value="NAD_Glu_DH_HM2"/>
</dbReference>
<proteinExistence type="predicted"/>
<dbReference type="InterPro" id="IPR028971">
    <property type="entry name" value="NAD-GDH_cat"/>
</dbReference>
<dbReference type="SUPFAM" id="SSF51735">
    <property type="entry name" value="NAD(P)-binding Rossmann-fold domains"/>
    <property type="match status" value="1"/>
</dbReference>
<dbReference type="Pfam" id="PF21078">
    <property type="entry name" value="GDH_HM3"/>
    <property type="match status" value="1"/>
</dbReference>
<feature type="domain" description="NAD-specific glutamate dehydrogenase C-terminal" evidence="3">
    <location>
        <begin position="1264"/>
        <end position="1601"/>
    </location>
</feature>
<dbReference type="HOGENOM" id="CLU_003404_1_1_6"/>
<dbReference type="InterPro" id="IPR007780">
    <property type="entry name" value="NAD_Glu_DH_bac"/>
</dbReference>
<evidence type="ECO:0000259" key="5">
    <source>
        <dbReference type="Pfam" id="PF21076"/>
    </source>
</evidence>
<dbReference type="PANTHER" id="PTHR43403">
    <property type="entry name" value="NAD-SPECIFIC GLUTAMATE DEHYDROGENASE"/>
    <property type="match status" value="1"/>
</dbReference>
<evidence type="ECO:0000259" key="2">
    <source>
        <dbReference type="Pfam" id="PF05088"/>
    </source>
</evidence>
<dbReference type="InterPro" id="IPR024727">
    <property type="entry name" value="NAD_Glu_DH_N_ACT1"/>
</dbReference>
<dbReference type="RefSeq" id="WP_046560712.1">
    <property type="nucleotide sequence ID" value="NZ_CP010975.1"/>
</dbReference>
<dbReference type="Pfam" id="PF21074">
    <property type="entry name" value="GDH_C"/>
    <property type="match status" value="1"/>
</dbReference>
<dbReference type="Pfam" id="PF21075">
    <property type="entry name" value="GDH_ACT1"/>
    <property type="match status" value="1"/>
</dbReference>
<dbReference type="GO" id="GO:0004069">
    <property type="term" value="F:L-aspartate:2-oxoglutarate aminotransferase activity"/>
    <property type="evidence" value="ECO:0007669"/>
    <property type="project" value="InterPro"/>
</dbReference>
<evidence type="ECO:0000259" key="3">
    <source>
        <dbReference type="Pfam" id="PF21074"/>
    </source>
</evidence>
<dbReference type="InterPro" id="IPR048381">
    <property type="entry name" value="GDH_C"/>
</dbReference>
<dbReference type="InterPro" id="IPR049056">
    <property type="entry name" value="NAD_Glu_DH_HM3"/>
</dbReference>
<dbReference type="Pfam" id="PF21077">
    <property type="entry name" value="GDH_ACT3"/>
    <property type="match status" value="1"/>
</dbReference>